<dbReference type="EMBL" id="FNFM01000003">
    <property type="protein sequence ID" value="SDJ92666.1"/>
    <property type="molecule type" value="Genomic_DNA"/>
</dbReference>
<dbReference type="InterPro" id="IPR000600">
    <property type="entry name" value="ROK"/>
</dbReference>
<dbReference type="PANTHER" id="PTHR18964">
    <property type="entry name" value="ROK (REPRESSOR, ORF, KINASE) FAMILY"/>
    <property type="match status" value="1"/>
</dbReference>
<dbReference type="RefSeq" id="WP_092626863.1">
    <property type="nucleotide sequence ID" value="NZ_FNFM01000003.1"/>
</dbReference>
<keyword evidence="2" id="KW-0418">Kinase</keyword>
<dbReference type="Pfam" id="PF00480">
    <property type="entry name" value="ROK"/>
    <property type="match status" value="1"/>
</dbReference>
<keyword evidence="3" id="KW-1185">Reference proteome</keyword>
<proteinExistence type="inferred from homology"/>
<comment type="similarity">
    <text evidence="1">Belongs to the ROK (NagC/XylR) family.</text>
</comment>
<keyword evidence="2" id="KW-0808">Transferase</keyword>
<accession>A0A1G8XQE8</accession>
<evidence type="ECO:0000313" key="2">
    <source>
        <dbReference type="EMBL" id="SDJ92666.1"/>
    </source>
</evidence>
<dbReference type="SUPFAM" id="SSF53067">
    <property type="entry name" value="Actin-like ATPase domain"/>
    <property type="match status" value="1"/>
</dbReference>
<organism evidence="2 3">
    <name type="scientific">Actinopolyspora mzabensis</name>
    <dbReference type="NCBI Taxonomy" id="995066"/>
    <lineage>
        <taxon>Bacteria</taxon>
        <taxon>Bacillati</taxon>
        <taxon>Actinomycetota</taxon>
        <taxon>Actinomycetes</taxon>
        <taxon>Actinopolysporales</taxon>
        <taxon>Actinopolysporaceae</taxon>
        <taxon>Actinopolyspora</taxon>
    </lineage>
</organism>
<protein>
    <submittedName>
        <fullName evidence="2">Sugar kinase of the NBD/HSP70 family, may contain an N-terminal HTH domain</fullName>
    </submittedName>
</protein>
<reference evidence="3" key="1">
    <citation type="submission" date="2016-10" db="EMBL/GenBank/DDBJ databases">
        <authorList>
            <person name="Varghese N."/>
            <person name="Submissions S."/>
        </authorList>
    </citation>
    <scope>NUCLEOTIDE SEQUENCE [LARGE SCALE GENOMIC DNA]</scope>
    <source>
        <strain evidence="3">DSM 45460</strain>
    </source>
</reference>
<dbReference type="SUPFAM" id="SSF46785">
    <property type="entry name" value="Winged helix' DNA-binding domain"/>
    <property type="match status" value="1"/>
</dbReference>
<dbReference type="GO" id="GO:0016301">
    <property type="term" value="F:kinase activity"/>
    <property type="evidence" value="ECO:0007669"/>
    <property type="project" value="UniProtKB-KW"/>
</dbReference>
<dbReference type="OrthoDB" id="3534172at2"/>
<evidence type="ECO:0000313" key="3">
    <source>
        <dbReference type="Proteomes" id="UP000199213"/>
    </source>
</evidence>
<dbReference type="InterPro" id="IPR043129">
    <property type="entry name" value="ATPase_NBD"/>
</dbReference>
<gene>
    <name evidence="2" type="ORF">SAMN04487820_1035</name>
</gene>
<dbReference type="AlphaFoldDB" id="A0A1G8XQE8"/>
<name>A0A1G8XQE8_ACTMZ</name>
<dbReference type="InterPro" id="IPR036390">
    <property type="entry name" value="WH_DNA-bd_sf"/>
</dbReference>
<sequence>MGDRYGRTVRDLRRGNRAAVLRRLYFGGPLSRHQLGPATGLSPGSVSNVVGELVADGLLEEAGSVESDGGRPRTLLRVSPESGRVVGIDIGETRVRVELFDVALTEIARAERPLDVGRRDPEHVIARLAGAFDRVMIEGGVSPEWLLGVGVGVPGIVTSDEVHGALVHGQTIGWVGVAVERLVRSAAHLPEHVPVLVDNGAEALGQAEMWFGHGRGERDVAVVLLGSGVGVSVFADGNSAGIGEWGHSTLRVRGRRCRCGGHGCLEAYTGAEAMVRRWRRTGGDISPDADGEHAFGALLAAASREGNTISEAAASTVLSEAVEYLGAGIATLVNLFLPTRVLIGGWAGLLLGRHRLELVQHNVARYALRYPAERVSVAEGGLGPDAVTVGAATLPVARFLDEGGRRTETVHAAHGR</sequence>
<evidence type="ECO:0000256" key="1">
    <source>
        <dbReference type="ARBA" id="ARBA00006479"/>
    </source>
</evidence>
<dbReference type="PANTHER" id="PTHR18964:SF149">
    <property type="entry name" value="BIFUNCTIONAL UDP-N-ACETYLGLUCOSAMINE 2-EPIMERASE_N-ACETYLMANNOSAMINE KINASE"/>
    <property type="match status" value="1"/>
</dbReference>
<dbReference type="Gene3D" id="3.30.420.40">
    <property type="match status" value="2"/>
</dbReference>
<dbReference type="InterPro" id="IPR036388">
    <property type="entry name" value="WH-like_DNA-bd_sf"/>
</dbReference>
<dbReference type="Proteomes" id="UP000199213">
    <property type="component" value="Unassembled WGS sequence"/>
</dbReference>
<dbReference type="Gene3D" id="1.10.10.10">
    <property type="entry name" value="Winged helix-like DNA-binding domain superfamily/Winged helix DNA-binding domain"/>
    <property type="match status" value="1"/>
</dbReference>